<proteinExistence type="inferred from homology"/>
<dbReference type="GO" id="GO:0051205">
    <property type="term" value="P:protein insertion into membrane"/>
    <property type="evidence" value="ECO:0007669"/>
    <property type="project" value="UniProtKB-UniRule"/>
</dbReference>
<dbReference type="GO" id="GO:0043165">
    <property type="term" value="P:Gram-negative-bacterium-type cell outer membrane assembly"/>
    <property type="evidence" value="ECO:0007669"/>
    <property type="project" value="UniProtKB-UniRule"/>
</dbReference>
<dbReference type="AlphaFoldDB" id="A0A6H2DR22"/>
<evidence type="ECO:0000259" key="10">
    <source>
        <dbReference type="PROSITE" id="PS51779"/>
    </source>
</evidence>
<evidence type="ECO:0000256" key="8">
    <source>
        <dbReference type="HAMAP-Rule" id="MF_01430"/>
    </source>
</evidence>
<dbReference type="GO" id="GO:0009279">
    <property type="term" value="C:cell outer membrane"/>
    <property type="evidence" value="ECO:0007669"/>
    <property type="project" value="UniProtKB-SubCell"/>
</dbReference>
<organism evidence="11 12">
    <name type="scientific">Parasphingorhabdus halotolerans</name>
    <dbReference type="NCBI Taxonomy" id="2725558"/>
    <lineage>
        <taxon>Bacteria</taxon>
        <taxon>Pseudomonadati</taxon>
        <taxon>Pseudomonadota</taxon>
        <taxon>Alphaproteobacteria</taxon>
        <taxon>Sphingomonadales</taxon>
        <taxon>Sphingomonadaceae</taxon>
        <taxon>Parasphingorhabdus</taxon>
    </lineage>
</organism>
<dbReference type="InterPro" id="IPR023707">
    <property type="entry name" value="OM_assembly_BamA"/>
</dbReference>
<evidence type="ECO:0000313" key="11">
    <source>
        <dbReference type="EMBL" id="QJB70577.1"/>
    </source>
</evidence>
<feature type="domain" description="POTRA" evidence="10">
    <location>
        <begin position="177"/>
        <end position="265"/>
    </location>
</feature>
<evidence type="ECO:0000256" key="2">
    <source>
        <dbReference type="ARBA" id="ARBA00022452"/>
    </source>
</evidence>
<keyword evidence="3 8" id="KW-0812">Transmembrane</keyword>
<name>A0A6H2DR22_9SPHN</name>
<comment type="function">
    <text evidence="8">Part of the outer membrane protein assembly complex, which is involved in assembly and insertion of beta-barrel proteins into the outer membrane.</text>
</comment>
<dbReference type="RefSeq" id="WP_168821041.1">
    <property type="nucleotide sequence ID" value="NZ_CP051217.1"/>
</dbReference>
<dbReference type="InterPro" id="IPR000184">
    <property type="entry name" value="Bac_surfAg_D15"/>
</dbReference>
<feature type="domain" description="POTRA" evidence="10">
    <location>
        <begin position="350"/>
        <end position="424"/>
    </location>
</feature>
<reference evidence="11 12" key="1">
    <citation type="submission" date="2020-04" db="EMBL/GenBank/DDBJ databases">
        <title>Genome sequence for Sphingorhabdus sp. strain M1.</title>
        <authorList>
            <person name="Park S.-J."/>
        </authorList>
    </citation>
    <scope>NUCLEOTIDE SEQUENCE [LARGE SCALE GENOMIC DNA]</scope>
    <source>
        <strain evidence="11 12">JK6</strain>
    </source>
</reference>
<dbReference type="Pfam" id="PF07244">
    <property type="entry name" value="POTRA"/>
    <property type="match status" value="5"/>
</dbReference>
<dbReference type="KEGG" id="phao:HF685_00025"/>
<feature type="domain" description="POTRA" evidence="10">
    <location>
        <begin position="97"/>
        <end position="174"/>
    </location>
</feature>
<evidence type="ECO:0000256" key="6">
    <source>
        <dbReference type="ARBA" id="ARBA00023136"/>
    </source>
</evidence>
<dbReference type="InterPro" id="IPR039910">
    <property type="entry name" value="D15-like"/>
</dbReference>
<dbReference type="PROSITE" id="PS51779">
    <property type="entry name" value="POTRA"/>
    <property type="match status" value="4"/>
</dbReference>
<dbReference type="NCBIfam" id="TIGR03303">
    <property type="entry name" value="OM_YaeT"/>
    <property type="match status" value="1"/>
</dbReference>
<evidence type="ECO:0000313" key="12">
    <source>
        <dbReference type="Proteomes" id="UP000501600"/>
    </source>
</evidence>
<sequence>MCGTILAGIVSPAYAQETTPAASVLPVDDTIRSITVNGSQRLESQTVLSYMKLRVGQKYTQESADQALKDLFETELFKDVSIRNNSGAVVIEVIENPVINRILLEGNKRIKEDKIRPEIRLAPRQIFTRSKVRADVARIVELYKRKGRFAASVEPKMVQLDQNRVDIVFEVSEGPKSKVQQINIIGNEKFSDGKLRGEMATKQARFYRFFSSSDTYDPDRLAFDQQKLRQFYLTEGYADFRVISAVAELTPDKKDFIITYVVEEGDRYKFGDVTVESDIRDFTSERLTPLLPMQAGDFYDAKQVEDTVETLSETAGLFGYAFADVRPQFERDKETLTMGIVFKVAESDRVYVERIDINGNTLTQDKVVRREFRLNEGDAFNSFQVKRSANRIKSLGFFQEDLEIEQKQGSAPDRIILEANVEERATGQLQLSAGFSSVENFILQASVQQSNFRGKGQQLRASVSYSSFSNSVELGFTEPYLFDRNIALAGDIFRRDLNSFNFINNDRNTTFEQVTTGFQIRAGVPITEYLSASFRYGLSEDDVTLDRNTFFTDSNNDGILGNSVADTCDPLRAGRFLCDTIGKRTTSSLGASLIYDDRNNRIRPTRGQTVVGSVDFAGLGGSVKYIRGRLNASKYWQPFGDFVFSVSAEAGYIHPLESRGTAANGIDDVRLTDRFFLGEPQMRGFDIRGIGPRIIRAATIPGLDSGGNVINELVINNNGQQDDAIGGRAYYLGRAELEIPLGTGARELGLRPSIFVDVGAVFKVRQPILLTDLQTQTIALTDSQGNVSPTGAAAGLFLTKDAAGNAATTFDAVTNGVANPVATSFTERFFGDSPSPRVSVGFGVNWNSPFGPFRIDIAKALLKEPGDDTKLFTFNVGTQF</sequence>
<accession>A0A6H2DR22</accession>
<dbReference type="EMBL" id="CP051217">
    <property type="protein sequence ID" value="QJB70577.1"/>
    <property type="molecule type" value="Genomic_DNA"/>
</dbReference>
<protein>
    <recommendedName>
        <fullName evidence="8 9">Outer membrane protein assembly factor BamA</fullName>
    </recommendedName>
</protein>
<evidence type="ECO:0000256" key="1">
    <source>
        <dbReference type="ARBA" id="ARBA00004370"/>
    </source>
</evidence>
<keyword evidence="4 8" id="KW-0732">Signal</keyword>
<dbReference type="HAMAP" id="MF_01430">
    <property type="entry name" value="OM_assembly_BamA"/>
    <property type="match status" value="1"/>
</dbReference>
<keyword evidence="12" id="KW-1185">Reference proteome</keyword>
<keyword evidence="5 8" id="KW-0677">Repeat</keyword>
<keyword evidence="2 8" id="KW-1134">Transmembrane beta strand</keyword>
<dbReference type="Proteomes" id="UP000501600">
    <property type="component" value="Chromosome"/>
</dbReference>
<evidence type="ECO:0000256" key="9">
    <source>
        <dbReference type="NCBIfam" id="TIGR03303"/>
    </source>
</evidence>
<dbReference type="PIRSF" id="PIRSF006076">
    <property type="entry name" value="OM_assembly_OMP85"/>
    <property type="match status" value="1"/>
</dbReference>
<evidence type="ECO:0000256" key="4">
    <source>
        <dbReference type="ARBA" id="ARBA00022729"/>
    </source>
</evidence>
<evidence type="ECO:0000256" key="5">
    <source>
        <dbReference type="ARBA" id="ARBA00022737"/>
    </source>
</evidence>
<dbReference type="InterPro" id="IPR034746">
    <property type="entry name" value="POTRA"/>
</dbReference>
<comment type="subunit">
    <text evidence="8">Part of the Bam complex.</text>
</comment>
<dbReference type="PANTHER" id="PTHR12815">
    <property type="entry name" value="SORTING AND ASSEMBLY MACHINERY SAMM50 PROTEIN FAMILY MEMBER"/>
    <property type="match status" value="1"/>
</dbReference>
<gene>
    <name evidence="8 11" type="primary">bamA</name>
    <name evidence="11" type="ORF">HF685_00025</name>
</gene>
<keyword evidence="6 8" id="KW-0472">Membrane</keyword>
<feature type="domain" description="POTRA" evidence="10">
    <location>
        <begin position="29"/>
        <end position="96"/>
    </location>
</feature>
<dbReference type="PANTHER" id="PTHR12815:SF23">
    <property type="entry name" value="OUTER MEMBRANE PROTEIN ASSEMBLY FACTOR BAMA"/>
    <property type="match status" value="1"/>
</dbReference>
<dbReference type="InterPro" id="IPR010827">
    <property type="entry name" value="BamA/TamA_POTRA"/>
</dbReference>
<dbReference type="Gene3D" id="2.40.160.50">
    <property type="entry name" value="membrane protein fhac: a member of the omp85/tpsb transporter family"/>
    <property type="match status" value="1"/>
</dbReference>
<dbReference type="Pfam" id="PF01103">
    <property type="entry name" value="Omp85"/>
    <property type="match status" value="1"/>
</dbReference>
<comment type="subcellular location">
    <subcellularLocation>
        <location evidence="8">Cell outer membrane</location>
    </subcellularLocation>
    <subcellularLocation>
        <location evidence="1">Membrane</location>
    </subcellularLocation>
</comment>
<dbReference type="Gene3D" id="3.10.20.310">
    <property type="entry name" value="membrane protein fhac"/>
    <property type="match status" value="5"/>
</dbReference>
<comment type="similarity">
    <text evidence="8">Belongs to the BamA family.</text>
</comment>
<evidence type="ECO:0000256" key="7">
    <source>
        <dbReference type="ARBA" id="ARBA00023237"/>
    </source>
</evidence>
<evidence type="ECO:0000256" key="3">
    <source>
        <dbReference type="ARBA" id="ARBA00022692"/>
    </source>
</evidence>
<keyword evidence="7 8" id="KW-0998">Cell outer membrane</keyword>